<dbReference type="AlphaFoldDB" id="A0A915HVM9"/>
<reference evidence="2" key="1">
    <citation type="submission" date="2022-11" db="UniProtKB">
        <authorList>
            <consortium name="WormBaseParasite"/>
        </authorList>
    </citation>
    <scope>IDENTIFICATION</scope>
</reference>
<evidence type="ECO:0000313" key="1">
    <source>
        <dbReference type="Proteomes" id="UP000887565"/>
    </source>
</evidence>
<proteinExistence type="predicted"/>
<name>A0A915HVM9_ROMCU</name>
<evidence type="ECO:0000313" key="2">
    <source>
        <dbReference type="WBParaSite" id="nRc.2.0.1.t05468-RA"/>
    </source>
</evidence>
<dbReference type="Proteomes" id="UP000887565">
    <property type="component" value="Unplaced"/>
</dbReference>
<keyword evidence="1" id="KW-1185">Reference proteome</keyword>
<organism evidence="1 2">
    <name type="scientific">Romanomermis culicivorax</name>
    <name type="common">Nematode worm</name>
    <dbReference type="NCBI Taxonomy" id="13658"/>
    <lineage>
        <taxon>Eukaryota</taxon>
        <taxon>Metazoa</taxon>
        <taxon>Ecdysozoa</taxon>
        <taxon>Nematoda</taxon>
        <taxon>Enoplea</taxon>
        <taxon>Dorylaimia</taxon>
        <taxon>Mermithida</taxon>
        <taxon>Mermithoidea</taxon>
        <taxon>Mermithidae</taxon>
        <taxon>Romanomermis</taxon>
    </lineage>
</organism>
<protein>
    <submittedName>
        <fullName evidence="2">FLYWCH-type domain-containing protein</fullName>
    </submittedName>
</protein>
<accession>A0A915HVM9</accession>
<sequence>MPEQKEDRKKKTLSRLKLNSLHENGRRYVTVRPKKITSVNKRTRDCLLCREKNCNAFLLDDNEKRHFEAEDEQSTSILAALMLEVRSEKTNCVQTPCRVRAGFGGEPEGHP</sequence>
<dbReference type="WBParaSite" id="nRc.2.0.1.t05468-RA">
    <property type="protein sequence ID" value="nRc.2.0.1.t05468-RA"/>
    <property type="gene ID" value="nRc.2.0.1.g05468"/>
</dbReference>